<dbReference type="GO" id="GO:0032259">
    <property type="term" value="P:methylation"/>
    <property type="evidence" value="ECO:0007669"/>
    <property type="project" value="UniProtKB-KW"/>
</dbReference>
<feature type="transmembrane region" description="Helical" evidence="5">
    <location>
        <begin position="98"/>
        <end position="125"/>
    </location>
</feature>
<evidence type="ECO:0000256" key="5">
    <source>
        <dbReference type="SAM" id="Phobius"/>
    </source>
</evidence>
<gene>
    <name evidence="6" type="ORF">RBH19_01610</name>
</gene>
<keyword evidence="6" id="KW-0808">Transferase</keyword>
<dbReference type="PANTHER" id="PTHR12714:SF9">
    <property type="entry name" value="PROTEIN-S-ISOPRENYLCYSTEINE O-METHYLTRANSFERASE"/>
    <property type="match status" value="1"/>
</dbReference>
<keyword evidence="6" id="KW-0489">Methyltransferase</keyword>
<dbReference type="Pfam" id="PF04191">
    <property type="entry name" value="PEMT"/>
    <property type="match status" value="1"/>
</dbReference>
<keyword evidence="7" id="KW-1185">Reference proteome</keyword>
<comment type="caution">
    <text evidence="6">The sequence shown here is derived from an EMBL/GenBank/DDBJ whole genome shotgun (WGS) entry which is preliminary data.</text>
</comment>
<dbReference type="EC" id="2.1.1.100" evidence="6"/>
<name>A0ABU0W3M7_9GAMM</name>
<evidence type="ECO:0000313" key="7">
    <source>
        <dbReference type="Proteomes" id="UP001239019"/>
    </source>
</evidence>
<organism evidence="6 7">
    <name type="scientific">Natronospira bacteriovora</name>
    <dbReference type="NCBI Taxonomy" id="3069753"/>
    <lineage>
        <taxon>Bacteria</taxon>
        <taxon>Pseudomonadati</taxon>
        <taxon>Pseudomonadota</taxon>
        <taxon>Gammaproteobacteria</taxon>
        <taxon>Natronospirales</taxon>
        <taxon>Natronospiraceae</taxon>
        <taxon>Natronospira</taxon>
    </lineage>
</organism>
<evidence type="ECO:0000256" key="2">
    <source>
        <dbReference type="ARBA" id="ARBA00022692"/>
    </source>
</evidence>
<feature type="transmembrane region" description="Helical" evidence="5">
    <location>
        <begin position="50"/>
        <end position="70"/>
    </location>
</feature>
<accession>A0ABU0W3M7</accession>
<evidence type="ECO:0000313" key="6">
    <source>
        <dbReference type="EMBL" id="MDQ2068567.1"/>
    </source>
</evidence>
<evidence type="ECO:0000256" key="3">
    <source>
        <dbReference type="ARBA" id="ARBA00022989"/>
    </source>
</evidence>
<sequence length="196" mass="22487">MSHRTSHLPKPRNAVHAFIRELRYHESSRQLLALAYILVLAIFAEPGGLPALYAVGFAIAGLGMLIRLWASGHVKKNQELATDGPYAYVRHPLYVGNILMLAGFCIASQLWWSIPVMLAFLWFYYPTAIDYEDLKLSRLFGERWKKWAENTHALMPRFRGRDFKFGGWSFRQSLMGNGEPLILVYAIYCAWHLVAL</sequence>
<dbReference type="EC" id="2.1.1.334" evidence="6"/>
<keyword evidence="2 5" id="KW-0812">Transmembrane</keyword>
<dbReference type="RefSeq" id="WP_306727050.1">
    <property type="nucleotide sequence ID" value="NZ_JAVDDT010000001.1"/>
</dbReference>
<feature type="transmembrane region" description="Helical" evidence="5">
    <location>
        <begin position="28"/>
        <end position="44"/>
    </location>
</feature>
<evidence type="ECO:0000256" key="1">
    <source>
        <dbReference type="ARBA" id="ARBA00004127"/>
    </source>
</evidence>
<proteinExistence type="predicted"/>
<keyword evidence="4 5" id="KW-0472">Membrane</keyword>
<dbReference type="Gene3D" id="1.20.120.1630">
    <property type="match status" value="1"/>
</dbReference>
<dbReference type="EMBL" id="JAVDDT010000001">
    <property type="protein sequence ID" value="MDQ2068567.1"/>
    <property type="molecule type" value="Genomic_DNA"/>
</dbReference>
<dbReference type="InterPro" id="IPR007318">
    <property type="entry name" value="Phopholipid_MeTrfase"/>
</dbReference>
<dbReference type="GO" id="GO:0004671">
    <property type="term" value="F:protein C-terminal S-isoprenylcysteine carboxyl O-methyltransferase activity"/>
    <property type="evidence" value="ECO:0007669"/>
    <property type="project" value="UniProtKB-EC"/>
</dbReference>
<dbReference type="Proteomes" id="UP001239019">
    <property type="component" value="Unassembled WGS sequence"/>
</dbReference>
<comment type="subcellular location">
    <subcellularLocation>
        <location evidence="1">Endomembrane system</location>
        <topology evidence="1">Multi-pass membrane protein</topology>
    </subcellularLocation>
</comment>
<keyword evidence="3 5" id="KW-1133">Transmembrane helix</keyword>
<dbReference type="PANTHER" id="PTHR12714">
    <property type="entry name" value="PROTEIN-S ISOPRENYLCYSTEINE O-METHYLTRANSFERASE"/>
    <property type="match status" value="1"/>
</dbReference>
<evidence type="ECO:0000256" key="4">
    <source>
        <dbReference type="ARBA" id="ARBA00023136"/>
    </source>
</evidence>
<protein>
    <submittedName>
        <fullName evidence="6">Isoprenylcysteine carboxylmethyltransferase family protein</fullName>
        <ecNumber evidence="6">2.1.1.100</ecNumber>
        <ecNumber evidence="6">2.1.1.334</ecNumber>
    </submittedName>
</protein>
<reference evidence="6 7" key="1">
    <citation type="submission" date="2023-08" db="EMBL/GenBank/DDBJ databases">
        <title>Whole-genome sequencing of halo(alkali)philic microorganisms from hypersaline lakes.</title>
        <authorList>
            <person name="Sorokin D.Y."/>
            <person name="Abbas B."/>
            <person name="Merkel A.Y."/>
        </authorList>
    </citation>
    <scope>NUCLEOTIDE SEQUENCE [LARGE SCALE GENOMIC DNA]</scope>
    <source>
        <strain evidence="6 7">AB-CW4</strain>
    </source>
</reference>